<keyword evidence="5" id="KW-1185">Reference proteome</keyword>
<gene>
    <name evidence="4" type="ORF">ABVT43_21170</name>
</gene>
<dbReference type="EMBL" id="JBEVCJ010000162">
    <property type="protein sequence ID" value="MET1257657.1"/>
    <property type="molecule type" value="Genomic_DNA"/>
</dbReference>
<evidence type="ECO:0000256" key="2">
    <source>
        <dbReference type="ARBA" id="ARBA00023315"/>
    </source>
</evidence>
<name>A0ABV2C0F6_9GAMM</name>
<evidence type="ECO:0000313" key="4">
    <source>
        <dbReference type="EMBL" id="MET1257657.1"/>
    </source>
</evidence>
<organism evidence="4 5">
    <name type="scientific">Aliikangiella maris</name>
    <dbReference type="NCBI Taxonomy" id="3162458"/>
    <lineage>
        <taxon>Bacteria</taxon>
        <taxon>Pseudomonadati</taxon>
        <taxon>Pseudomonadota</taxon>
        <taxon>Gammaproteobacteria</taxon>
        <taxon>Oceanospirillales</taxon>
        <taxon>Pleioneaceae</taxon>
        <taxon>Aliikangiella</taxon>
    </lineage>
</organism>
<dbReference type="CDD" id="cd04301">
    <property type="entry name" value="NAT_SF"/>
    <property type="match status" value="1"/>
</dbReference>
<sequence>MIEIKITPSNLVPKKLLLEADPSIDHINQYLADSICYVASIQNEAIGVCVLKPIDINRYELFNIAVSPENQKKGIGTQLLRYVIEHMKELNAKSVELGTGTFGYQLAFYQRFGFRVDSIHKDHFIDNYDEPIYENGIQLNDMLRLVLKL</sequence>
<reference evidence="4 5" key="1">
    <citation type="submission" date="2024-06" db="EMBL/GenBank/DDBJ databases">
        <authorList>
            <person name="Li F."/>
        </authorList>
    </citation>
    <scope>NUCLEOTIDE SEQUENCE [LARGE SCALE GENOMIC DNA]</scope>
    <source>
        <strain evidence="4 5">GXAS 311</strain>
    </source>
</reference>
<dbReference type="PROSITE" id="PS51186">
    <property type="entry name" value="GNAT"/>
    <property type="match status" value="1"/>
</dbReference>
<dbReference type="PANTHER" id="PTHR43800">
    <property type="entry name" value="PEPTIDYL-LYSINE N-ACETYLTRANSFERASE YJAB"/>
    <property type="match status" value="1"/>
</dbReference>
<keyword evidence="2" id="KW-0012">Acyltransferase</keyword>
<evidence type="ECO:0000313" key="5">
    <source>
        <dbReference type="Proteomes" id="UP001548189"/>
    </source>
</evidence>
<evidence type="ECO:0000259" key="3">
    <source>
        <dbReference type="PROSITE" id="PS51186"/>
    </source>
</evidence>
<proteinExistence type="predicted"/>
<dbReference type="InterPro" id="IPR016181">
    <property type="entry name" value="Acyl_CoA_acyltransferase"/>
</dbReference>
<dbReference type="Gene3D" id="3.40.630.30">
    <property type="match status" value="1"/>
</dbReference>
<dbReference type="SUPFAM" id="SSF55729">
    <property type="entry name" value="Acyl-CoA N-acyltransferases (Nat)"/>
    <property type="match status" value="1"/>
</dbReference>
<dbReference type="Pfam" id="PF00583">
    <property type="entry name" value="Acetyltransf_1"/>
    <property type="match status" value="1"/>
</dbReference>
<dbReference type="InterPro" id="IPR000182">
    <property type="entry name" value="GNAT_dom"/>
</dbReference>
<dbReference type="PANTHER" id="PTHR43800:SF1">
    <property type="entry name" value="PEPTIDYL-LYSINE N-ACETYLTRANSFERASE YJAB"/>
    <property type="match status" value="1"/>
</dbReference>
<comment type="caution">
    <text evidence="4">The sequence shown here is derived from an EMBL/GenBank/DDBJ whole genome shotgun (WGS) entry which is preliminary data.</text>
</comment>
<protein>
    <submittedName>
        <fullName evidence="4">GNAT family N-acetyltransferase</fullName>
    </submittedName>
</protein>
<evidence type="ECO:0000256" key="1">
    <source>
        <dbReference type="ARBA" id="ARBA00022679"/>
    </source>
</evidence>
<accession>A0ABV2C0F6</accession>
<keyword evidence="1" id="KW-0808">Transferase</keyword>
<feature type="domain" description="N-acetyltransferase" evidence="3">
    <location>
        <begin position="1"/>
        <end position="135"/>
    </location>
</feature>
<dbReference type="Proteomes" id="UP001548189">
    <property type="component" value="Unassembled WGS sequence"/>
</dbReference>